<evidence type="ECO:0000259" key="5">
    <source>
        <dbReference type="PROSITE" id="PS00498"/>
    </source>
</evidence>
<keyword evidence="1" id="KW-0479">Metal-binding</keyword>
<feature type="domain" description="Tyrosinase copper-binding" evidence="5">
    <location>
        <begin position="314"/>
        <end position="325"/>
    </location>
</feature>
<feature type="domain" description="Tyrosinase copper-binding" evidence="4">
    <location>
        <begin position="126"/>
        <end position="143"/>
    </location>
</feature>
<dbReference type="PANTHER" id="PTHR11474:SF125">
    <property type="entry name" value="N-ACETYL-6-HYDROXYTRYPTOPHAN OXIDASE IVOB-RELATED"/>
    <property type="match status" value="1"/>
</dbReference>
<dbReference type="Gene3D" id="1.10.1280.10">
    <property type="entry name" value="Di-copper center containing domain from catechol oxidase"/>
    <property type="match status" value="1"/>
</dbReference>
<dbReference type="SUPFAM" id="SSF48056">
    <property type="entry name" value="Di-copper centre-containing domain"/>
    <property type="match status" value="1"/>
</dbReference>
<dbReference type="Pfam" id="PF00264">
    <property type="entry name" value="Tyrosinase"/>
    <property type="match status" value="1"/>
</dbReference>
<dbReference type="Proteomes" id="UP000033647">
    <property type="component" value="Unassembled WGS sequence"/>
</dbReference>
<evidence type="ECO:0000256" key="1">
    <source>
        <dbReference type="ARBA" id="ARBA00022723"/>
    </source>
</evidence>
<dbReference type="GO" id="GO:0016491">
    <property type="term" value="F:oxidoreductase activity"/>
    <property type="evidence" value="ECO:0007669"/>
    <property type="project" value="UniProtKB-KW"/>
</dbReference>
<feature type="chain" id="PRO_5002468824" evidence="3">
    <location>
        <begin position="18"/>
        <end position="392"/>
    </location>
</feature>
<protein>
    <submittedName>
        <fullName evidence="6">Tyrosinase central domain-containing protein</fullName>
    </submittedName>
</protein>
<dbReference type="InterPro" id="IPR050316">
    <property type="entry name" value="Tyrosinase/Hemocyanin"/>
</dbReference>
<keyword evidence="3" id="KW-0732">Signal</keyword>
<dbReference type="InterPro" id="IPR008922">
    <property type="entry name" value="Di-copper_centre_dom_sf"/>
</dbReference>
<comment type="caution">
    <text evidence="6">The sequence shown here is derived from an EMBL/GenBank/DDBJ whole genome shotgun (WGS) entry which is preliminary data.</text>
</comment>
<dbReference type="STRING" id="1047168.A0A0F4GM26"/>
<dbReference type="GO" id="GO:0046872">
    <property type="term" value="F:metal ion binding"/>
    <property type="evidence" value="ECO:0007669"/>
    <property type="project" value="UniProtKB-KW"/>
</dbReference>
<name>A0A0F4GM26_9PEZI</name>
<evidence type="ECO:0000256" key="3">
    <source>
        <dbReference type="SAM" id="SignalP"/>
    </source>
</evidence>
<organism evidence="6 7">
    <name type="scientific">Zymoseptoria brevis</name>
    <dbReference type="NCBI Taxonomy" id="1047168"/>
    <lineage>
        <taxon>Eukaryota</taxon>
        <taxon>Fungi</taxon>
        <taxon>Dikarya</taxon>
        <taxon>Ascomycota</taxon>
        <taxon>Pezizomycotina</taxon>
        <taxon>Dothideomycetes</taxon>
        <taxon>Dothideomycetidae</taxon>
        <taxon>Mycosphaerellales</taxon>
        <taxon>Mycosphaerellaceae</taxon>
        <taxon>Zymoseptoria</taxon>
    </lineage>
</organism>
<keyword evidence="7" id="KW-1185">Reference proteome</keyword>
<evidence type="ECO:0000313" key="6">
    <source>
        <dbReference type="EMBL" id="KJX98464.1"/>
    </source>
</evidence>
<evidence type="ECO:0000259" key="4">
    <source>
        <dbReference type="PROSITE" id="PS00497"/>
    </source>
</evidence>
<evidence type="ECO:0000313" key="7">
    <source>
        <dbReference type="Proteomes" id="UP000033647"/>
    </source>
</evidence>
<keyword evidence="2" id="KW-0560">Oxidoreductase</keyword>
<dbReference type="PROSITE" id="PS00498">
    <property type="entry name" value="TYROSINASE_2"/>
    <property type="match status" value="1"/>
</dbReference>
<reference evidence="6 7" key="1">
    <citation type="submission" date="2015-03" db="EMBL/GenBank/DDBJ databases">
        <title>RNA-seq based gene annotation and comparative genomics of four Zymoseptoria species reveal species-specific pathogenicity related genes and transposable element activity.</title>
        <authorList>
            <person name="Grandaubert J."/>
            <person name="Bhattacharyya A."/>
            <person name="Stukenbrock E.H."/>
        </authorList>
    </citation>
    <scope>NUCLEOTIDE SEQUENCE [LARGE SCALE GENOMIC DNA]</scope>
    <source>
        <strain evidence="6 7">Zb18110</strain>
    </source>
</reference>
<gene>
    <name evidence="6" type="ORF">TI39_contig411g00013</name>
</gene>
<proteinExistence type="predicted"/>
<dbReference type="PROSITE" id="PS00497">
    <property type="entry name" value="TYROSINASE_1"/>
    <property type="match status" value="1"/>
</dbReference>
<dbReference type="PRINTS" id="PR00092">
    <property type="entry name" value="TYROSINASE"/>
</dbReference>
<dbReference type="OrthoDB" id="6132182at2759"/>
<dbReference type="AlphaFoldDB" id="A0A0F4GM26"/>
<accession>A0A0F4GM26</accession>
<dbReference type="InterPro" id="IPR002227">
    <property type="entry name" value="Tyrosinase_Cu-bd"/>
</dbReference>
<feature type="signal peptide" evidence="3">
    <location>
        <begin position="1"/>
        <end position="17"/>
    </location>
</feature>
<evidence type="ECO:0000256" key="2">
    <source>
        <dbReference type="ARBA" id="ARBA00023002"/>
    </source>
</evidence>
<dbReference type="PANTHER" id="PTHR11474">
    <property type="entry name" value="TYROSINASE FAMILY MEMBER"/>
    <property type="match status" value="1"/>
</dbReference>
<sequence length="392" mass="44277">MRSFLLNLLSFATLATAQSPSINSFTQVEIANGDAFQNISDVADQRMRLNIGGRASTSCTYANADVRKEWRTLPRATRKAFTDAVTCLQKMKPRRMTVGQAKAYPGVKSRYDEYVATHINYTYNIHDTADFFAWHRGFVHFLEQDLRDLCGYPGVMPYWNWSEDAEAPQNSQLFSGDAYSMGSNGKFVAGRTDTWLAQQDIVYPPGLGGGCVQRGPFTNYTVNLGPLSLPGNKNVASMFQYNPRCLERDINPFFSKTFNTYTNLTTLMLENIYLEDFQDLSQGYGSATNKFGVHGGGHWQIGGSMMDFNSSPSDPLFFLHHSMTDRMWLIWQYLDIWNRQFAISGTATLGCKSPDCPQMTLDDRLPFGFVAPDQTFRSLMDTMAGPLCYRYE</sequence>
<dbReference type="EMBL" id="LAFY01000403">
    <property type="protein sequence ID" value="KJX98464.1"/>
    <property type="molecule type" value="Genomic_DNA"/>
</dbReference>